<keyword evidence="2" id="KW-0812">Transmembrane</keyword>
<evidence type="ECO:0000313" key="4">
    <source>
        <dbReference type="Proteomes" id="UP000028401"/>
    </source>
</evidence>
<feature type="compositionally biased region" description="Basic and acidic residues" evidence="1">
    <location>
        <begin position="44"/>
        <end position="55"/>
    </location>
</feature>
<dbReference type="Gene3D" id="2.20.28.30">
    <property type="entry name" value="RNA polymerase ii, chain L"/>
    <property type="match status" value="2"/>
</dbReference>
<dbReference type="AlphaFoldDB" id="A0A084ADK5"/>
<evidence type="ECO:0000313" key="3">
    <source>
        <dbReference type="EMBL" id="KEY63384.1"/>
    </source>
</evidence>
<protein>
    <recommendedName>
        <fullName evidence="5">TFIIB-type zinc ribbon-containing protein</fullName>
    </recommendedName>
</protein>
<dbReference type="PANTHER" id="PTHR37826">
    <property type="entry name" value="FLOTILLIN BAND_7_5 DOMAIN PROTEIN"/>
    <property type="match status" value="1"/>
</dbReference>
<accession>A0A084ADK5</accession>
<dbReference type="Proteomes" id="UP000028401">
    <property type="component" value="Unassembled WGS sequence"/>
</dbReference>
<evidence type="ECO:0000256" key="2">
    <source>
        <dbReference type="SAM" id="Phobius"/>
    </source>
</evidence>
<dbReference type="RefSeq" id="WP_042747793.1">
    <property type="nucleotide sequence ID" value="NZ_AZSI01000009.1"/>
</dbReference>
<comment type="caution">
    <text evidence="3">The sequence shown here is derived from an EMBL/GenBank/DDBJ whole genome shotgun (WGS) entry which is preliminary data.</text>
</comment>
<dbReference type="EMBL" id="AZSI01000009">
    <property type="protein sequence ID" value="KEY63384.1"/>
    <property type="molecule type" value="Genomic_DNA"/>
</dbReference>
<keyword evidence="2" id="KW-1133">Transmembrane helix</keyword>
<evidence type="ECO:0008006" key="5">
    <source>
        <dbReference type="Google" id="ProtNLM"/>
    </source>
</evidence>
<feature type="region of interest" description="Disordered" evidence="1">
    <location>
        <begin position="43"/>
        <end position="88"/>
    </location>
</feature>
<sequence>MSESQVLTHKCPNCGGPLLFEPKNQKFHCEYCGSTFTEQEVSDFEAKQEAAKVTDDPTPFPTEHDKTNQTDDFSTDETVSNSESTDETADEEIGLFLCPSCGAEIVTDATTASTWCYYCHNPVVLTERLSGKFLPEKILPFQIERKAAEEQFLDWVGKKKFVPKAFFDKKQIQNLSGVYFPYWAVDAELSGGISAQATNLRVWIVGDTEYTEHSQYEIQRGGDTAFKNLIKNALKKNLSDKMVGAVQPFEMTAAIPFKNQYLSGFLTEKRDIEFPDMKENVEREFRQYADGLMESTIVGYTSVSNLQSNQQIKSLDEDYVLLPIWLVTYKEAGNDRLFYYAMNGQTGKVAGLLPIDKKKLWTVAIGIFMLVLLLGIIVGYLLS</sequence>
<dbReference type="PANTHER" id="PTHR37826:SF3">
    <property type="entry name" value="J DOMAIN-CONTAINING PROTEIN"/>
    <property type="match status" value="1"/>
</dbReference>
<keyword evidence="2" id="KW-0472">Membrane</keyword>
<organism evidence="3 4">
    <name type="scientific">Lactococcus cremoris subsp. cremoris GE214</name>
    <dbReference type="NCBI Taxonomy" id="1415168"/>
    <lineage>
        <taxon>Bacteria</taxon>
        <taxon>Bacillati</taxon>
        <taxon>Bacillota</taxon>
        <taxon>Bacilli</taxon>
        <taxon>Lactobacillales</taxon>
        <taxon>Streptococcaceae</taxon>
        <taxon>Lactococcus</taxon>
        <taxon>Lactococcus cremoris subsp. cremoris</taxon>
    </lineage>
</organism>
<evidence type="ECO:0000256" key="1">
    <source>
        <dbReference type="SAM" id="MobiDB-lite"/>
    </source>
</evidence>
<gene>
    <name evidence="3" type="ORF">U725_00517</name>
</gene>
<proteinExistence type="predicted"/>
<feature type="transmembrane region" description="Helical" evidence="2">
    <location>
        <begin position="360"/>
        <end position="382"/>
    </location>
</feature>
<reference evidence="3 4" key="1">
    <citation type="submission" date="2014-06" db="EMBL/GenBank/DDBJ databases">
        <title>Draft genome sequence of the putrescine producing strain Lactococcus lactis subsp cremoris GE214.</title>
        <authorList>
            <person name="Ladero V."/>
            <person name="Linares D.M."/>
            <person name="del Rio B."/>
            <person name="Mayo B."/>
            <person name="Martin M.C."/>
            <person name="Fernandez M."/>
            <person name="Alvarez M.A."/>
        </authorList>
    </citation>
    <scope>NUCLEOTIDE SEQUENCE [LARGE SCALE GENOMIC DNA]</scope>
    <source>
        <strain evidence="3 4">GE214</strain>
    </source>
</reference>
<feature type="compositionally biased region" description="Polar residues" evidence="1">
    <location>
        <begin position="70"/>
        <end position="83"/>
    </location>
</feature>
<dbReference type="PATRIC" id="fig|1415168.3.peg.545"/>
<name>A0A084ADK5_LACLC</name>